<dbReference type="AlphaFoldDB" id="A0A010YQZ1"/>
<gene>
    <name evidence="1" type="ORF">CryarDRAFT_3810</name>
</gene>
<keyword evidence="2" id="KW-1185">Reference proteome</keyword>
<organism evidence="1 2">
    <name type="scientific">Cryptosporangium arvum DSM 44712</name>
    <dbReference type="NCBI Taxonomy" id="927661"/>
    <lineage>
        <taxon>Bacteria</taxon>
        <taxon>Bacillati</taxon>
        <taxon>Actinomycetota</taxon>
        <taxon>Actinomycetes</taxon>
        <taxon>Cryptosporangiales</taxon>
        <taxon>Cryptosporangiaceae</taxon>
        <taxon>Cryptosporangium</taxon>
    </lineage>
</organism>
<reference evidence="1 2" key="1">
    <citation type="submission" date="2013-07" db="EMBL/GenBank/DDBJ databases">
        <authorList>
            <consortium name="DOE Joint Genome Institute"/>
            <person name="Eisen J."/>
            <person name="Huntemann M."/>
            <person name="Han J."/>
            <person name="Chen A."/>
            <person name="Kyrpides N."/>
            <person name="Mavromatis K."/>
            <person name="Markowitz V."/>
            <person name="Palaniappan K."/>
            <person name="Ivanova N."/>
            <person name="Schaumberg A."/>
            <person name="Pati A."/>
            <person name="Liolios K."/>
            <person name="Nordberg H.P."/>
            <person name="Cantor M.N."/>
            <person name="Hua S.X."/>
            <person name="Woyke T."/>
        </authorList>
    </citation>
    <scope>NUCLEOTIDE SEQUENCE [LARGE SCALE GENOMIC DNA]</scope>
    <source>
        <strain evidence="1 2">DSM 44712</strain>
    </source>
</reference>
<evidence type="ECO:0000313" key="1">
    <source>
        <dbReference type="EMBL" id="EXG82615.1"/>
    </source>
</evidence>
<comment type="caution">
    <text evidence="1">The sequence shown here is derived from an EMBL/GenBank/DDBJ whole genome shotgun (WGS) entry which is preliminary data.</text>
</comment>
<evidence type="ECO:0000313" key="2">
    <source>
        <dbReference type="Proteomes" id="UP000021053"/>
    </source>
</evidence>
<dbReference type="HOGENOM" id="CLU_1335694_0_0_11"/>
<proteinExistence type="predicted"/>
<dbReference type="EMBL" id="JFBT01000001">
    <property type="protein sequence ID" value="EXG82615.1"/>
    <property type="molecule type" value="Genomic_DNA"/>
</dbReference>
<sequence length="205" mass="22707">MTGVTLVAFVRVPPDQAQQLASYENVVLGLLPTHGALVERRWQSVDGCTEAHLLSFPSREAIDAFDADPRRAAARAGIDGSGVRALRFVVEPEEGPQGIVLWRFRTDGRIGILLKRGQDIADVDLRLTADVLLSQDRYLAAAERLARTTLGDDVEPSDPEFTFYVGREWVLRFAEGGRDPFGIFVVFDDRDAVRLEDLEPGDVLE</sequence>
<dbReference type="OrthoDB" id="3693802at2"/>
<dbReference type="Proteomes" id="UP000021053">
    <property type="component" value="Unassembled WGS sequence"/>
</dbReference>
<dbReference type="RefSeq" id="WP_051570606.1">
    <property type="nucleotide sequence ID" value="NZ_KK073874.1"/>
</dbReference>
<accession>A0A010YQZ1</accession>
<name>A0A010YQZ1_9ACTN</name>
<protein>
    <submittedName>
        <fullName evidence="1">Uncharacterized protein</fullName>
    </submittedName>
</protein>